<dbReference type="InterPro" id="IPR012337">
    <property type="entry name" value="RNaseH-like_sf"/>
</dbReference>
<feature type="region of interest" description="Disordered" evidence="1">
    <location>
        <begin position="330"/>
        <end position="357"/>
    </location>
</feature>
<evidence type="ECO:0000313" key="4">
    <source>
        <dbReference type="Proteomes" id="UP001058974"/>
    </source>
</evidence>
<name>A0A9D4XVF0_PEA</name>
<dbReference type="Pfam" id="PF04937">
    <property type="entry name" value="DUF659"/>
    <property type="match status" value="1"/>
</dbReference>
<dbReference type="SUPFAM" id="SSF53098">
    <property type="entry name" value="Ribonuclease H-like"/>
    <property type="match status" value="1"/>
</dbReference>
<proteinExistence type="predicted"/>
<dbReference type="InterPro" id="IPR007021">
    <property type="entry name" value="DUF659"/>
</dbReference>
<organism evidence="3 4">
    <name type="scientific">Pisum sativum</name>
    <name type="common">Garden pea</name>
    <name type="synonym">Lathyrus oleraceus</name>
    <dbReference type="NCBI Taxonomy" id="3888"/>
    <lineage>
        <taxon>Eukaryota</taxon>
        <taxon>Viridiplantae</taxon>
        <taxon>Streptophyta</taxon>
        <taxon>Embryophyta</taxon>
        <taxon>Tracheophyta</taxon>
        <taxon>Spermatophyta</taxon>
        <taxon>Magnoliopsida</taxon>
        <taxon>eudicotyledons</taxon>
        <taxon>Gunneridae</taxon>
        <taxon>Pentapetalae</taxon>
        <taxon>rosids</taxon>
        <taxon>fabids</taxon>
        <taxon>Fabales</taxon>
        <taxon>Fabaceae</taxon>
        <taxon>Papilionoideae</taxon>
        <taxon>50 kb inversion clade</taxon>
        <taxon>NPAAA clade</taxon>
        <taxon>Hologalegina</taxon>
        <taxon>IRL clade</taxon>
        <taxon>Fabeae</taxon>
        <taxon>Lathyrus</taxon>
    </lineage>
</organism>
<dbReference type="EMBL" id="JAMSHJ010000003">
    <property type="protein sequence ID" value="KAI5427083.1"/>
    <property type="molecule type" value="Genomic_DNA"/>
</dbReference>
<dbReference type="Proteomes" id="UP001058974">
    <property type="component" value="Chromosome 3"/>
</dbReference>
<dbReference type="AlphaFoldDB" id="A0A9D4XVF0"/>
<dbReference type="Gramene" id="Psat03G0249300-T1">
    <property type="protein sequence ID" value="KAI5427083.1"/>
    <property type="gene ID" value="KIW84_032493"/>
</dbReference>
<evidence type="ECO:0000259" key="2">
    <source>
        <dbReference type="Pfam" id="PF04937"/>
    </source>
</evidence>
<dbReference type="PANTHER" id="PTHR32166">
    <property type="entry name" value="OSJNBA0013A04.12 PROTEIN"/>
    <property type="match status" value="1"/>
</dbReference>
<protein>
    <recommendedName>
        <fullName evidence="2">DUF659 domain-containing protein</fullName>
    </recommendedName>
</protein>
<gene>
    <name evidence="3" type="ORF">KIW84_032493</name>
</gene>
<evidence type="ECO:0000313" key="3">
    <source>
        <dbReference type="EMBL" id="KAI5427083.1"/>
    </source>
</evidence>
<reference evidence="3 4" key="1">
    <citation type="journal article" date="2022" name="Nat. Genet.">
        <title>Improved pea reference genome and pan-genome highlight genomic features and evolutionary characteristics.</title>
        <authorList>
            <person name="Yang T."/>
            <person name="Liu R."/>
            <person name="Luo Y."/>
            <person name="Hu S."/>
            <person name="Wang D."/>
            <person name="Wang C."/>
            <person name="Pandey M.K."/>
            <person name="Ge S."/>
            <person name="Xu Q."/>
            <person name="Li N."/>
            <person name="Li G."/>
            <person name="Huang Y."/>
            <person name="Saxena R.K."/>
            <person name="Ji Y."/>
            <person name="Li M."/>
            <person name="Yan X."/>
            <person name="He Y."/>
            <person name="Liu Y."/>
            <person name="Wang X."/>
            <person name="Xiang C."/>
            <person name="Varshney R.K."/>
            <person name="Ding H."/>
            <person name="Gao S."/>
            <person name="Zong X."/>
        </authorList>
    </citation>
    <scope>NUCLEOTIDE SEQUENCE [LARGE SCALE GENOMIC DNA]</scope>
    <source>
        <strain evidence="3 4">cv. Zhongwan 6</strain>
    </source>
</reference>
<comment type="caution">
    <text evidence="3">The sequence shown here is derived from an EMBL/GenBank/DDBJ whole genome shotgun (WGS) entry which is preliminary data.</text>
</comment>
<evidence type="ECO:0000256" key="1">
    <source>
        <dbReference type="SAM" id="MobiDB-lite"/>
    </source>
</evidence>
<sequence>MMHDIVEEVGEENVVQIVTHNAANYKLDGQILMDKRNKFYWTPCTVHCIDLMLENFESKIPMHKEIIGLSKKITTYIYARTGLITLLHNYTEGGELIRLGITGFVTSYLCLGCLNYKRGGLYEMFNSKQWKDSQFFKTKDGKFVENIVTNKDFWKNPIIFLKGAFPLLKVLSMVDYDEKVAMDYIYETMDHAKEEIQVSYNNKIKSYQPLWKIINNRWDKQLHKPWHVAGYYLNPMLHYKSNFKADNEVKQGMHACLERMMRGDMDMVHTKKRNWLKQKTMNDLLYVMEENAGGNHVNVADLDEDLMQNIGVKSIAHVDEFDVLETIESDNEEGNVDEGDGGGDGDDNYGGGDYEISEDEGVDIMGENSNYRRICDF</sequence>
<feature type="domain" description="DUF659" evidence="2">
    <location>
        <begin position="2"/>
        <end position="73"/>
    </location>
</feature>
<accession>A0A9D4XVF0</accession>
<feature type="compositionally biased region" description="Acidic residues" evidence="1">
    <location>
        <begin position="330"/>
        <end position="347"/>
    </location>
</feature>
<dbReference type="PANTHER" id="PTHR32166:SF122">
    <property type="entry name" value="OS09G0499600 PROTEIN"/>
    <property type="match status" value="1"/>
</dbReference>
<keyword evidence="4" id="KW-1185">Reference proteome</keyword>